<dbReference type="PROSITE" id="PS50217">
    <property type="entry name" value="BZIP"/>
    <property type="match status" value="1"/>
</dbReference>
<dbReference type="InterPro" id="IPR045314">
    <property type="entry name" value="bZIP_plant_GBF1"/>
</dbReference>
<dbReference type="Proteomes" id="UP000807159">
    <property type="component" value="Chromosome 7"/>
</dbReference>
<comment type="subcellular location">
    <subcellularLocation>
        <location evidence="1">Nucleus</location>
    </subcellularLocation>
</comment>
<dbReference type="Gene3D" id="1.20.5.170">
    <property type="match status" value="1"/>
</dbReference>
<gene>
    <name evidence="8" type="ORF">H0E87_014899</name>
</gene>
<sequence>MDEYTLEQVFSMPMVGSTNFAHKYEPPTLQFFRFLLLLPSSPLYRAISIAMLSTVSATYPMVEPMLDNPFQFFENGFTPWDCFDPFPSAPQSPKPFGSSSGSDESNLVDQNPDNSNSNSGSDEPNPPVSVIDERKRRRMVSNRESARRSRMRKQKHMDNLRNQGNRLRVENRELTNRLRIVLYHCHSVRTENDWLRSEYSMLRKKLSETRQILMMRQLQQFTSAWPCNNIISATEQIPPSLITYS</sequence>
<dbReference type="FunFam" id="1.20.5.170:FF:000020">
    <property type="entry name" value="BZIP transcription factor"/>
    <property type="match status" value="1"/>
</dbReference>
<dbReference type="InterPro" id="IPR004827">
    <property type="entry name" value="bZIP"/>
</dbReference>
<protein>
    <recommendedName>
        <fullName evidence="7">BZIP domain-containing protein</fullName>
    </recommendedName>
</protein>
<dbReference type="Pfam" id="PF00170">
    <property type="entry name" value="bZIP_1"/>
    <property type="match status" value="1"/>
</dbReference>
<accession>A0A8T2YFQ7</accession>
<feature type="compositionally biased region" description="Low complexity" evidence="6">
    <location>
        <begin position="111"/>
        <end position="123"/>
    </location>
</feature>
<comment type="caution">
    <text evidence="8">The sequence shown here is derived from an EMBL/GenBank/DDBJ whole genome shotgun (WGS) entry which is preliminary data.</text>
</comment>
<dbReference type="GO" id="GO:0046982">
    <property type="term" value="F:protein heterodimerization activity"/>
    <property type="evidence" value="ECO:0007669"/>
    <property type="project" value="UniProtKB-ARBA"/>
</dbReference>
<evidence type="ECO:0000256" key="6">
    <source>
        <dbReference type="SAM" id="MobiDB-lite"/>
    </source>
</evidence>
<dbReference type="PANTHER" id="PTHR45764">
    <property type="entry name" value="BZIP TRANSCRIPTION FACTOR 44"/>
    <property type="match status" value="1"/>
</dbReference>
<keyword evidence="3" id="KW-0238">DNA-binding</keyword>
<dbReference type="SUPFAM" id="SSF57959">
    <property type="entry name" value="Leucine zipper domain"/>
    <property type="match status" value="1"/>
</dbReference>
<dbReference type="GO" id="GO:0000976">
    <property type="term" value="F:transcription cis-regulatory region binding"/>
    <property type="evidence" value="ECO:0007669"/>
    <property type="project" value="TreeGrafter"/>
</dbReference>
<evidence type="ECO:0000259" key="7">
    <source>
        <dbReference type="PROSITE" id="PS50217"/>
    </source>
</evidence>
<evidence type="ECO:0000256" key="1">
    <source>
        <dbReference type="ARBA" id="ARBA00004123"/>
    </source>
</evidence>
<dbReference type="GO" id="GO:0005634">
    <property type="term" value="C:nucleus"/>
    <property type="evidence" value="ECO:0007669"/>
    <property type="project" value="UniProtKB-SubCell"/>
</dbReference>
<dbReference type="GO" id="GO:0003700">
    <property type="term" value="F:DNA-binding transcription factor activity"/>
    <property type="evidence" value="ECO:0007669"/>
    <property type="project" value="InterPro"/>
</dbReference>
<evidence type="ECO:0000256" key="4">
    <source>
        <dbReference type="ARBA" id="ARBA00023163"/>
    </source>
</evidence>
<evidence type="ECO:0000256" key="3">
    <source>
        <dbReference type="ARBA" id="ARBA00023125"/>
    </source>
</evidence>
<dbReference type="AlphaFoldDB" id="A0A8T2YFQ7"/>
<dbReference type="InterPro" id="IPR046347">
    <property type="entry name" value="bZIP_sf"/>
</dbReference>
<keyword evidence="2" id="KW-0805">Transcription regulation</keyword>
<keyword evidence="9" id="KW-1185">Reference proteome</keyword>
<proteinExistence type="predicted"/>
<evidence type="ECO:0000256" key="5">
    <source>
        <dbReference type="ARBA" id="ARBA00023242"/>
    </source>
</evidence>
<feature type="region of interest" description="Disordered" evidence="6">
    <location>
        <begin position="88"/>
        <end position="159"/>
    </location>
</feature>
<dbReference type="CDD" id="cd14702">
    <property type="entry name" value="bZIP_plant_GBF1"/>
    <property type="match status" value="1"/>
</dbReference>
<feature type="domain" description="BZIP" evidence="7">
    <location>
        <begin position="132"/>
        <end position="178"/>
    </location>
</feature>
<dbReference type="PROSITE" id="PS00036">
    <property type="entry name" value="BZIP_BASIC"/>
    <property type="match status" value="1"/>
</dbReference>
<evidence type="ECO:0000256" key="2">
    <source>
        <dbReference type="ARBA" id="ARBA00023015"/>
    </source>
</evidence>
<dbReference type="PANTHER" id="PTHR45764:SF21">
    <property type="entry name" value="OS03G0770000 PROTEIN"/>
    <property type="match status" value="1"/>
</dbReference>
<name>A0A8T2YFQ7_POPDE</name>
<dbReference type="GO" id="GO:0045893">
    <property type="term" value="P:positive regulation of DNA-templated transcription"/>
    <property type="evidence" value="ECO:0007669"/>
    <property type="project" value="TreeGrafter"/>
</dbReference>
<keyword evidence="5" id="KW-0539">Nucleus</keyword>
<keyword evidence="4" id="KW-0804">Transcription</keyword>
<feature type="compositionally biased region" description="Polar residues" evidence="6">
    <location>
        <begin position="97"/>
        <end position="109"/>
    </location>
</feature>
<evidence type="ECO:0000313" key="8">
    <source>
        <dbReference type="EMBL" id="KAH8503829.1"/>
    </source>
</evidence>
<dbReference type="EMBL" id="JACEGQ020000007">
    <property type="protein sequence ID" value="KAH8503829.1"/>
    <property type="molecule type" value="Genomic_DNA"/>
</dbReference>
<reference evidence="8" key="1">
    <citation type="journal article" date="2021" name="J. Hered.">
        <title>Genome Assembly of Salicaceae Populus deltoides (Eastern Cottonwood) I-69 Based on Nanopore Sequencing and Hi-C Technologies.</title>
        <authorList>
            <person name="Bai S."/>
            <person name="Wu H."/>
            <person name="Zhang J."/>
            <person name="Pan Z."/>
            <person name="Zhao W."/>
            <person name="Li Z."/>
            <person name="Tong C."/>
        </authorList>
    </citation>
    <scope>NUCLEOTIDE SEQUENCE</scope>
    <source>
        <tissue evidence="8">Leaf</tissue>
    </source>
</reference>
<dbReference type="SMART" id="SM00338">
    <property type="entry name" value="BRLZ"/>
    <property type="match status" value="1"/>
</dbReference>
<evidence type="ECO:0000313" key="9">
    <source>
        <dbReference type="Proteomes" id="UP000807159"/>
    </source>
</evidence>
<organism evidence="8 9">
    <name type="scientific">Populus deltoides</name>
    <name type="common">Eastern poplar</name>
    <name type="synonym">Eastern cottonwood</name>
    <dbReference type="NCBI Taxonomy" id="3696"/>
    <lineage>
        <taxon>Eukaryota</taxon>
        <taxon>Viridiplantae</taxon>
        <taxon>Streptophyta</taxon>
        <taxon>Embryophyta</taxon>
        <taxon>Tracheophyta</taxon>
        <taxon>Spermatophyta</taxon>
        <taxon>Magnoliopsida</taxon>
        <taxon>eudicotyledons</taxon>
        <taxon>Gunneridae</taxon>
        <taxon>Pentapetalae</taxon>
        <taxon>rosids</taxon>
        <taxon>fabids</taxon>
        <taxon>Malpighiales</taxon>
        <taxon>Salicaceae</taxon>
        <taxon>Saliceae</taxon>
        <taxon>Populus</taxon>
    </lineage>
</organism>